<sequence length="287" mass="33563">MIYELDNHQFHRCRDLVNRGVNIEEKAIVEGINPGRIFVDHIEKPRSGLIWQGNHDGFIFVGDSRNEAFNQDVKRYVDEAIAFEAKAQGLNWFECIGNHSSWYTAFHDIFHDKKLDSWDQNVYMICPDTFNAIGKERHQDDEFTVAQLTKELLHQGTIENVAFAITKILDCWESEERFFEQGMGYCILHNQSIVSICMSGYRYKDVHGIAIETLPSYRGRKLAYKAASYFVDHCFARGYRPYWDCMEDNHPSNAVARNLGFVKEFWYKGYMFKLRFASLYTPTSQKP</sequence>
<dbReference type="EMBL" id="WOAA01000002">
    <property type="protein sequence ID" value="MUG65077.1"/>
    <property type="molecule type" value="Genomic_DNA"/>
</dbReference>
<organism evidence="2 3">
    <name type="scientific">Paenibacillus campinasensis</name>
    <dbReference type="NCBI Taxonomy" id="66347"/>
    <lineage>
        <taxon>Bacteria</taxon>
        <taxon>Bacillati</taxon>
        <taxon>Bacillota</taxon>
        <taxon>Bacilli</taxon>
        <taxon>Bacillales</taxon>
        <taxon>Paenibacillaceae</taxon>
        <taxon>Paenibacillus</taxon>
    </lineage>
</organism>
<dbReference type="PANTHER" id="PTHR31143:SF2">
    <property type="entry name" value="FR47-LIKE DOMAIN-CONTAINING PROTEIN-RELATED"/>
    <property type="match status" value="1"/>
</dbReference>
<dbReference type="Proteomes" id="UP000435177">
    <property type="component" value="Unassembled WGS sequence"/>
</dbReference>
<proteinExistence type="predicted"/>
<evidence type="ECO:0000313" key="2">
    <source>
        <dbReference type="EMBL" id="MUG65077.1"/>
    </source>
</evidence>
<dbReference type="Gene3D" id="3.40.630.30">
    <property type="match status" value="1"/>
</dbReference>
<accession>A0ABW9SWN0</accession>
<comment type="caution">
    <text evidence="2">The sequence shown here is derived from an EMBL/GenBank/DDBJ whole genome shotgun (WGS) entry which is preliminary data.</text>
</comment>
<reference evidence="2 3" key="1">
    <citation type="submission" date="2019-11" db="EMBL/GenBank/DDBJ databases">
        <title>Draft genome sequences of five Paenibacillus species of dairy origin.</title>
        <authorList>
            <person name="Olajide A.M."/>
            <person name="Chen S."/>
            <person name="Lapointe G."/>
        </authorList>
    </citation>
    <scope>NUCLEOTIDE SEQUENCE [LARGE SCALE GENOMIC DNA]</scope>
    <source>
        <strain evidence="2 3">3CS1</strain>
    </source>
</reference>
<evidence type="ECO:0000313" key="3">
    <source>
        <dbReference type="Proteomes" id="UP000435177"/>
    </source>
</evidence>
<dbReference type="InterPro" id="IPR027365">
    <property type="entry name" value="GNAT_acetyltra_YdfB-like"/>
</dbReference>
<dbReference type="InterPro" id="IPR000182">
    <property type="entry name" value="GNAT_dom"/>
</dbReference>
<protein>
    <submittedName>
        <fullName evidence="2">GNAT family N-acetyltransferase</fullName>
    </submittedName>
</protein>
<dbReference type="PANTHER" id="PTHR31143">
    <property type="match status" value="1"/>
</dbReference>
<dbReference type="SUPFAM" id="SSF55729">
    <property type="entry name" value="Acyl-CoA N-acyltransferases (Nat)"/>
    <property type="match status" value="1"/>
</dbReference>
<dbReference type="PROSITE" id="PS51186">
    <property type="entry name" value="GNAT"/>
    <property type="match status" value="1"/>
</dbReference>
<gene>
    <name evidence="2" type="ORF">GNP94_03530</name>
</gene>
<dbReference type="Pfam" id="PF12746">
    <property type="entry name" value="GNAT_acetyltran"/>
    <property type="match status" value="1"/>
</dbReference>
<dbReference type="RefSeq" id="WP_155617478.1">
    <property type="nucleotide sequence ID" value="NZ_WOAA01000002.1"/>
</dbReference>
<dbReference type="InterPro" id="IPR016181">
    <property type="entry name" value="Acyl_CoA_acyltransferase"/>
</dbReference>
<feature type="domain" description="N-acetyltransferase" evidence="1">
    <location>
        <begin position="143"/>
        <end position="281"/>
    </location>
</feature>
<evidence type="ECO:0000259" key="1">
    <source>
        <dbReference type="PROSITE" id="PS51186"/>
    </source>
</evidence>
<name>A0ABW9SWN0_9BACL</name>
<keyword evidence="3" id="KW-1185">Reference proteome</keyword>